<sequence length="91" mass="10409">MESRGMPVLVHVANYSEEKKNTLIALLSKVRDELPNTTLLIDNALIIDDQMEALKIIQVDNLHNHVTEPDIMIDPESEIFSISEYVKYIDN</sequence>
<organism evidence="1 2">
    <name type="scientific">Fusibacter paucivorans</name>
    <dbReference type="NCBI Taxonomy" id="76009"/>
    <lineage>
        <taxon>Bacteria</taxon>
        <taxon>Bacillati</taxon>
        <taxon>Bacillota</taxon>
        <taxon>Clostridia</taxon>
        <taxon>Eubacteriales</taxon>
        <taxon>Eubacteriales Family XII. Incertae Sedis</taxon>
        <taxon>Fusibacter</taxon>
    </lineage>
</organism>
<protein>
    <submittedName>
        <fullName evidence="1">Uncharacterized protein</fullName>
    </submittedName>
</protein>
<reference evidence="1 2" key="1">
    <citation type="submission" date="2021-05" db="EMBL/GenBank/DDBJ databases">
        <title>Fusibacter ferrireducens sp. nov., an anaerobic, sulfur- and Fe-reducing bacterium isolated from the mangrove sediment.</title>
        <authorList>
            <person name="Qiu D."/>
        </authorList>
    </citation>
    <scope>NUCLEOTIDE SEQUENCE [LARGE SCALE GENOMIC DNA]</scope>
    <source>
        <strain evidence="1 2">DSM 12116</strain>
    </source>
</reference>
<proteinExistence type="predicted"/>
<accession>A0ABS5PV11</accession>
<name>A0ABS5PV11_9FIRM</name>
<dbReference type="Proteomes" id="UP000746471">
    <property type="component" value="Unassembled WGS sequence"/>
</dbReference>
<evidence type="ECO:0000313" key="2">
    <source>
        <dbReference type="Proteomes" id="UP000746471"/>
    </source>
</evidence>
<evidence type="ECO:0000313" key="1">
    <source>
        <dbReference type="EMBL" id="MBS7528276.1"/>
    </source>
</evidence>
<keyword evidence="2" id="KW-1185">Reference proteome</keyword>
<dbReference type="RefSeq" id="WP_213238137.1">
    <property type="nucleotide sequence ID" value="NZ_JAHBCL010000035.1"/>
</dbReference>
<dbReference type="EMBL" id="JAHBCL010000035">
    <property type="protein sequence ID" value="MBS7528276.1"/>
    <property type="molecule type" value="Genomic_DNA"/>
</dbReference>
<comment type="caution">
    <text evidence="1">The sequence shown here is derived from an EMBL/GenBank/DDBJ whole genome shotgun (WGS) entry which is preliminary data.</text>
</comment>
<gene>
    <name evidence="1" type="ORF">KHM83_16425</name>
</gene>